<evidence type="ECO:0000313" key="2">
    <source>
        <dbReference type="EMBL" id="DAF44152.1"/>
    </source>
</evidence>
<name>A0A8S5RZQ4_9CAUD</name>
<accession>A0A8S5RZQ4</accession>
<proteinExistence type="predicted"/>
<feature type="coiled-coil region" evidence="1">
    <location>
        <begin position="30"/>
        <end position="57"/>
    </location>
</feature>
<organism evidence="2">
    <name type="scientific">Myoviridae sp. ctNQV2</name>
    <dbReference type="NCBI Taxonomy" id="2827683"/>
    <lineage>
        <taxon>Viruses</taxon>
        <taxon>Duplodnaviria</taxon>
        <taxon>Heunggongvirae</taxon>
        <taxon>Uroviricota</taxon>
        <taxon>Caudoviricetes</taxon>
    </lineage>
</organism>
<sequence>MENLNLATNAELKKRQEELQTEFDETKLFVAKYMLHLEELEKEYMDIENILNKRLKKE</sequence>
<dbReference type="EMBL" id="BK032510">
    <property type="protein sequence ID" value="DAF44152.1"/>
    <property type="molecule type" value="Genomic_DNA"/>
</dbReference>
<keyword evidence="1" id="KW-0175">Coiled coil</keyword>
<evidence type="ECO:0000256" key="1">
    <source>
        <dbReference type="SAM" id="Coils"/>
    </source>
</evidence>
<protein>
    <submittedName>
        <fullName evidence="2">Uncharacterized protein</fullName>
    </submittedName>
</protein>
<reference evidence="2" key="1">
    <citation type="journal article" date="2021" name="Proc. Natl. Acad. Sci. U.S.A.">
        <title>A Catalog of Tens of Thousands of Viruses from Human Metagenomes Reveals Hidden Associations with Chronic Diseases.</title>
        <authorList>
            <person name="Tisza M.J."/>
            <person name="Buck C.B."/>
        </authorList>
    </citation>
    <scope>NUCLEOTIDE SEQUENCE</scope>
    <source>
        <strain evidence="2">CtNQV2</strain>
    </source>
</reference>